<feature type="transmembrane region" description="Helical" evidence="5">
    <location>
        <begin position="200"/>
        <end position="218"/>
    </location>
</feature>
<dbReference type="GO" id="GO:0016020">
    <property type="term" value="C:membrane"/>
    <property type="evidence" value="ECO:0007669"/>
    <property type="project" value="UniProtKB-SubCell"/>
</dbReference>
<dbReference type="RefSeq" id="WP_188894605.1">
    <property type="nucleotide sequence ID" value="NZ_BMMZ01000003.1"/>
</dbReference>
<name>A0A917S4J4_9ACTN</name>
<evidence type="ECO:0000256" key="3">
    <source>
        <dbReference type="ARBA" id="ARBA00022989"/>
    </source>
</evidence>
<feature type="transmembrane region" description="Helical" evidence="5">
    <location>
        <begin position="9"/>
        <end position="27"/>
    </location>
</feature>
<proteinExistence type="predicted"/>
<dbReference type="InterPro" id="IPR011701">
    <property type="entry name" value="MFS"/>
</dbReference>
<dbReference type="GO" id="GO:0022857">
    <property type="term" value="F:transmembrane transporter activity"/>
    <property type="evidence" value="ECO:0007669"/>
    <property type="project" value="InterPro"/>
</dbReference>
<evidence type="ECO:0000256" key="5">
    <source>
        <dbReference type="SAM" id="Phobius"/>
    </source>
</evidence>
<evidence type="ECO:0000256" key="4">
    <source>
        <dbReference type="ARBA" id="ARBA00023136"/>
    </source>
</evidence>
<evidence type="ECO:0000313" key="6">
    <source>
        <dbReference type="EMBL" id="GGL57897.1"/>
    </source>
</evidence>
<keyword evidence="3 5" id="KW-1133">Transmembrane helix</keyword>
<dbReference type="CDD" id="cd17393">
    <property type="entry name" value="MFS_MosC_like"/>
    <property type="match status" value="1"/>
</dbReference>
<dbReference type="PANTHER" id="PTHR23514">
    <property type="entry name" value="BYPASS OF STOP CODON PROTEIN 6"/>
    <property type="match status" value="1"/>
</dbReference>
<feature type="transmembrane region" description="Helical" evidence="5">
    <location>
        <begin position="137"/>
        <end position="156"/>
    </location>
</feature>
<accession>A0A917S4J4</accession>
<feature type="transmembrane region" description="Helical" evidence="5">
    <location>
        <begin position="73"/>
        <end position="90"/>
    </location>
</feature>
<dbReference type="InterPro" id="IPR051788">
    <property type="entry name" value="MFS_Transporter"/>
</dbReference>
<dbReference type="SUPFAM" id="SSF103473">
    <property type="entry name" value="MFS general substrate transporter"/>
    <property type="match status" value="1"/>
</dbReference>
<dbReference type="Pfam" id="PF07690">
    <property type="entry name" value="MFS_1"/>
    <property type="match status" value="1"/>
</dbReference>
<sequence length="397" mass="40959">MQPAVRRDLVAVLVCFGLCGVTVGTWVSRIPAARDQLDAPLSVIGLVLLCMGLGSLVTLPFGSRLIHLLSARVLCMIGGAAMAAAFAVLPDLRSPYLFGLMLLIAGGALGCWELALNVHGAEVEKAAGRAVMPAFHGLWSGGVMLGSGVGAIMASTGHGMGVHFWIVLPIAAVANALWASRWDDHRTPVAEDGRRVRPSVKVITPAIMVLAVIILFSNTGEGTASDWLALYVHDQRGLGQGLAAATYTTYSVTSTFGRLVGGFVVDRLGRLAVLRISGLLTCGAIAIVLFVPGGVAPYVGAALWGLGLAVVFPTVITIAGMRGGDNSAGAIAVVSTLGYGSFLIAPPLIGLLADRVSLQFALGCVMVLVLGIAIMAGPALAMRSAGSEPSHDHKLKR</sequence>
<feature type="transmembrane region" description="Helical" evidence="5">
    <location>
        <begin position="96"/>
        <end position="116"/>
    </location>
</feature>
<evidence type="ECO:0000256" key="2">
    <source>
        <dbReference type="ARBA" id="ARBA00022692"/>
    </source>
</evidence>
<feature type="transmembrane region" description="Helical" evidence="5">
    <location>
        <begin position="358"/>
        <end position="381"/>
    </location>
</feature>
<dbReference type="Gene3D" id="1.20.1250.20">
    <property type="entry name" value="MFS general substrate transporter like domains"/>
    <property type="match status" value="2"/>
</dbReference>
<organism evidence="6 7">
    <name type="scientific">Microlunatus endophyticus</name>
    <dbReference type="NCBI Taxonomy" id="1716077"/>
    <lineage>
        <taxon>Bacteria</taxon>
        <taxon>Bacillati</taxon>
        <taxon>Actinomycetota</taxon>
        <taxon>Actinomycetes</taxon>
        <taxon>Propionibacteriales</taxon>
        <taxon>Propionibacteriaceae</taxon>
        <taxon>Microlunatus</taxon>
    </lineage>
</organism>
<feature type="transmembrane region" description="Helical" evidence="5">
    <location>
        <begin position="298"/>
        <end position="319"/>
    </location>
</feature>
<dbReference type="Proteomes" id="UP000613840">
    <property type="component" value="Unassembled WGS sequence"/>
</dbReference>
<feature type="transmembrane region" description="Helical" evidence="5">
    <location>
        <begin position="162"/>
        <end position="179"/>
    </location>
</feature>
<keyword evidence="7" id="KW-1185">Reference proteome</keyword>
<dbReference type="InterPro" id="IPR036259">
    <property type="entry name" value="MFS_trans_sf"/>
</dbReference>
<keyword evidence="2 5" id="KW-0812">Transmembrane</keyword>
<protein>
    <submittedName>
        <fullName evidence="6">MFS transporter</fullName>
    </submittedName>
</protein>
<reference evidence="6" key="2">
    <citation type="submission" date="2020-09" db="EMBL/GenBank/DDBJ databases">
        <authorList>
            <person name="Sun Q."/>
            <person name="Zhou Y."/>
        </authorList>
    </citation>
    <scope>NUCLEOTIDE SEQUENCE</scope>
    <source>
        <strain evidence="6">CGMCC 4.7306</strain>
    </source>
</reference>
<dbReference type="PANTHER" id="PTHR23514:SF13">
    <property type="entry name" value="INNER MEMBRANE PROTEIN YBJJ"/>
    <property type="match status" value="1"/>
</dbReference>
<comment type="caution">
    <text evidence="6">The sequence shown here is derived from an EMBL/GenBank/DDBJ whole genome shotgun (WGS) entry which is preliminary data.</text>
</comment>
<evidence type="ECO:0000313" key="7">
    <source>
        <dbReference type="Proteomes" id="UP000613840"/>
    </source>
</evidence>
<feature type="transmembrane region" description="Helical" evidence="5">
    <location>
        <begin position="39"/>
        <end position="61"/>
    </location>
</feature>
<feature type="transmembrane region" description="Helical" evidence="5">
    <location>
        <begin position="272"/>
        <end position="292"/>
    </location>
</feature>
<dbReference type="AlphaFoldDB" id="A0A917S4J4"/>
<comment type="subcellular location">
    <subcellularLocation>
        <location evidence="1">Membrane</location>
        <topology evidence="1">Multi-pass membrane protein</topology>
    </subcellularLocation>
</comment>
<feature type="transmembrane region" description="Helical" evidence="5">
    <location>
        <begin position="238"/>
        <end position="260"/>
    </location>
</feature>
<feature type="transmembrane region" description="Helical" evidence="5">
    <location>
        <begin position="331"/>
        <end position="352"/>
    </location>
</feature>
<dbReference type="EMBL" id="BMMZ01000003">
    <property type="protein sequence ID" value="GGL57897.1"/>
    <property type="molecule type" value="Genomic_DNA"/>
</dbReference>
<evidence type="ECO:0000256" key="1">
    <source>
        <dbReference type="ARBA" id="ARBA00004141"/>
    </source>
</evidence>
<keyword evidence="4 5" id="KW-0472">Membrane</keyword>
<reference evidence="6" key="1">
    <citation type="journal article" date="2014" name="Int. J. Syst. Evol. Microbiol.">
        <title>Complete genome sequence of Corynebacterium casei LMG S-19264T (=DSM 44701T), isolated from a smear-ripened cheese.</title>
        <authorList>
            <consortium name="US DOE Joint Genome Institute (JGI-PGF)"/>
            <person name="Walter F."/>
            <person name="Albersmeier A."/>
            <person name="Kalinowski J."/>
            <person name="Ruckert C."/>
        </authorList>
    </citation>
    <scope>NUCLEOTIDE SEQUENCE</scope>
    <source>
        <strain evidence="6">CGMCC 4.7306</strain>
    </source>
</reference>
<gene>
    <name evidence="6" type="ORF">GCM10011575_15320</name>
</gene>